<evidence type="ECO:0000313" key="1">
    <source>
        <dbReference type="EMBL" id="AWN22216.1"/>
    </source>
</evidence>
<sequence length="78" mass="8744">MIKDDMAIHAGIPEKAVKAALKELRVEESLAEVTWDTAKARPGRPIKIYFEAPNMDGIYAAKKRLEQILDANGFDLYP</sequence>
<protein>
    <submittedName>
        <fullName evidence="1">Uncharacterized protein</fullName>
    </submittedName>
</protein>
<organism evidence="1 2">
    <name type="scientific">Deinococcus irradiatisoli</name>
    <dbReference type="NCBI Taxonomy" id="2202254"/>
    <lineage>
        <taxon>Bacteria</taxon>
        <taxon>Thermotogati</taxon>
        <taxon>Deinococcota</taxon>
        <taxon>Deinococci</taxon>
        <taxon>Deinococcales</taxon>
        <taxon>Deinococcaceae</taxon>
        <taxon>Deinococcus</taxon>
    </lineage>
</organism>
<keyword evidence="2" id="KW-1185">Reference proteome</keyword>
<name>A0A2Z3JDV2_9DEIO</name>
<accession>A0A2Z3JDV2</accession>
<evidence type="ECO:0000313" key="2">
    <source>
        <dbReference type="Proteomes" id="UP000245368"/>
    </source>
</evidence>
<dbReference type="RefSeq" id="WP_109825077.1">
    <property type="nucleotide sequence ID" value="NZ_CP029494.1"/>
</dbReference>
<gene>
    <name evidence="1" type="ORF">DKM44_02340</name>
</gene>
<proteinExistence type="predicted"/>
<reference evidence="1 2" key="1">
    <citation type="submission" date="2018-05" db="EMBL/GenBank/DDBJ databases">
        <title>Complete Genome Sequence of Deinococcus sp. strain 17bor-2.</title>
        <authorList>
            <person name="Srinivasan S."/>
        </authorList>
    </citation>
    <scope>NUCLEOTIDE SEQUENCE [LARGE SCALE GENOMIC DNA]</scope>
    <source>
        <strain evidence="1 2">17bor-2</strain>
    </source>
</reference>
<dbReference type="AlphaFoldDB" id="A0A2Z3JDV2"/>
<dbReference type="EMBL" id="CP029494">
    <property type="protein sequence ID" value="AWN22216.1"/>
    <property type="molecule type" value="Genomic_DNA"/>
</dbReference>
<dbReference type="Proteomes" id="UP000245368">
    <property type="component" value="Chromosome"/>
</dbReference>
<dbReference type="KEGG" id="dez:DKM44_02340"/>
<dbReference type="OrthoDB" id="71144at2"/>